<dbReference type="InterPro" id="IPR005107">
    <property type="entry name" value="CO_DH_flav_C"/>
</dbReference>
<dbReference type="GO" id="GO:0016491">
    <property type="term" value="F:oxidoreductase activity"/>
    <property type="evidence" value="ECO:0007669"/>
    <property type="project" value="UniProtKB-KW"/>
</dbReference>
<keyword evidence="6" id="KW-1185">Reference proteome</keyword>
<organism evidence="5 6">
    <name type="scientific">Desulfosporosinus metallidurans</name>
    <dbReference type="NCBI Taxonomy" id="1888891"/>
    <lineage>
        <taxon>Bacteria</taxon>
        <taxon>Bacillati</taxon>
        <taxon>Bacillota</taxon>
        <taxon>Clostridia</taxon>
        <taxon>Eubacteriales</taxon>
        <taxon>Desulfitobacteriaceae</taxon>
        <taxon>Desulfosporosinus</taxon>
    </lineage>
</organism>
<evidence type="ECO:0000256" key="1">
    <source>
        <dbReference type="ARBA" id="ARBA00022630"/>
    </source>
</evidence>
<evidence type="ECO:0000313" key="6">
    <source>
        <dbReference type="Proteomes" id="UP000186102"/>
    </source>
</evidence>
<reference evidence="5 6" key="1">
    <citation type="submission" date="2016-09" db="EMBL/GenBank/DDBJ databases">
        <title>Complete genome of Desulfosporosinus sp. OL.</title>
        <authorList>
            <person name="Mardanov A."/>
            <person name="Beletsky A."/>
            <person name="Panova A."/>
            <person name="Karnachuk O."/>
            <person name="Ravin N."/>
        </authorList>
    </citation>
    <scope>NUCLEOTIDE SEQUENCE [LARGE SCALE GENOMIC DNA]</scope>
    <source>
        <strain evidence="5 6">OL</strain>
    </source>
</reference>
<evidence type="ECO:0000313" key="5">
    <source>
        <dbReference type="EMBL" id="OLN30998.1"/>
    </source>
</evidence>
<keyword evidence="1" id="KW-0285">Flavoprotein</keyword>
<dbReference type="SUPFAM" id="SSF56176">
    <property type="entry name" value="FAD-binding/transporter-associated domain-like"/>
    <property type="match status" value="1"/>
</dbReference>
<name>A0A1Q8QUS4_9FIRM</name>
<dbReference type="STRING" id="1888891.DSOL_2885"/>
<dbReference type="InterPro" id="IPR036318">
    <property type="entry name" value="FAD-bd_PCMH-like_sf"/>
</dbReference>
<keyword evidence="2" id="KW-0274">FAD</keyword>
<dbReference type="AlphaFoldDB" id="A0A1Q8QUS4"/>
<dbReference type="Pfam" id="PF03450">
    <property type="entry name" value="CO_deh_flav_C"/>
    <property type="match status" value="1"/>
</dbReference>
<feature type="domain" description="FAD-binding PCMH-type" evidence="4">
    <location>
        <begin position="1"/>
        <end position="166"/>
    </location>
</feature>
<dbReference type="PANTHER" id="PTHR42659:SF2">
    <property type="entry name" value="XANTHINE DEHYDROGENASE SUBUNIT C-RELATED"/>
    <property type="match status" value="1"/>
</dbReference>
<dbReference type="GO" id="GO:0071949">
    <property type="term" value="F:FAD binding"/>
    <property type="evidence" value="ECO:0007669"/>
    <property type="project" value="InterPro"/>
</dbReference>
<dbReference type="Gene3D" id="3.30.390.50">
    <property type="entry name" value="CO dehydrogenase flavoprotein, C-terminal domain"/>
    <property type="match status" value="1"/>
</dbReference>
<dbReference type="SUPFAM" id="SSF55447">
    <property type="entry name" value="CO dehydrogenase flavoprotein C-terminal domain-like"/>
    <property type="match status" value="1"/>
</dbReference>
<evidence type="ECO:0000256" key="3">
    <source>
        <dbReference type="ARBA" id="ARBA00023002"/>
    </source>
</evidence>
<dbReference type="InterPro" id="IPR002346">
    <property type="entry name" value="Mopterin_DH_FAD-bd"/>
</dbReference>
<dbReference type="Proteomes" id="UP000186102">
    <property type="component" value="Unassembled WGS sequence"/>
</dbReference>
<evidence type="ECO:0000256" key="2">
    <source>
        <dbReference type="ARBA" id="ARBA00022827"/>
    </source>
</evidence>
<protein>
    <submittedName>
        <fullName evidence="5">Xanthine dehydrogenase, FAD binding subunit</fullName>
    </submittedName>
</protein>
<dbReference type="Gene3D" id="3.30.465.10">
    <property type="match status" value="1"/>
</dbReference>
<keyword evidence="3" id="KW-0560">Oxidoreductase</keyword>
<dbReference type="InterPro" id="IPR051312">
    <property type="entry name" value="Diverse_Substr_Oxidored"/>
</dbReference>
<accession>A0A1Q8QUS4</accession>
<dbReference type="PANTHER" id="PTHR42659">
    <property type="entry name" value="XANTHINE DEHYDROGENASE SUBUNIT C-RELATED"/>
    <property type="match status" value="1"/>
</dbReference>
<dbReference type="PROSITE" id="PS51387">
    <property type="entry name" value="FAD_PCMH"/>
    <property type="match status" value="1"/>
</dbReference>
<gene>
    <name evidence="5" type="ORF">DSOL_2885</name>
</gene>
<dbReference type="InterPro" id="IPR036683">
    <property type="entry name" value="CO_DH_flav_C_dom_sf"/>
</dbReference>
<sequence length="270" mass="29982">MARVFTVLDLVQPDSLEEASQILFKKRNNTILGGCAFLKMGSKRIGTAIDLSKLGLSYIKEQADFIEIGAMASLRDVETNTLLRESFNGMLPKSVQNIIGVQFRNGVTVGASVYSKYGFSDLITALLALDTEVELYKNGRMSLAEFLGKPYEKDILVRLWIKKNKRLANYQSFRNSASDYSILNVAVSTLDDRWTIVVGARPRRAAIAKSASSTLSKENLTDKEIEDAAQKAAEELSFGTNMRGTADYRQALCRVLVKRGIMEVLQCKSK</sequence>
<comment type="caution">
    <text evidence="5">The sequence shown here is derived from an EMBL/GenBank/DDBJ whole genome shotgun (WGS) entry which is preliminary data.</text>
</comment>
<evidence type="ECO:0000259" key="4">
    <source>
        <dbReference type="PROSITE" id="PS51387"/>
    </source>
</evidence>
<dbReference type="EMBL" id="MLBF01000021">
    <property type="protein sequence ID" value="OLN30998.1"/>
    <property type="molecule type" value="Genomic_DNA"/>
</dbReference>
<dbReference type="InterPro" id="IPR016166">
    <property type="entry name" value="FAD-bd_PCMH"/>
</dbReference>
<proteinExistence type="predicted"/>
<dbReference type="Pfam" id="PF00941">
    <property type="entry name" value="FAD_binding_5"/>
    <property type="match status" value="1"/>
</dbReference>
<dbReference type="InterPro" id="IPR016169">
    <property type="entry name" value="FAD-bd_PCMH_sub2"/>
</dbReference>
<dbReference type="SMART" id="SM01092">
    <property type="entry name" value="CO_deh_flav_C"/>
    <property type="match status" value="1"/>
</dbReference>